<proteinExistence type="predicted"/>
<reference evidence="1 2" key="1">
    <citation type="journal article" date="2014" name="Science">
        <title>Plant genetics. Early allopolyploid evolution in the post-Neolithic Brassica napus oilseed genome.</title>
        <authorList>
            <person name="Chalhoub B."/>
            <person name="Denoeud F."/>
            <person name="Liu S."/>
            <person name="Parkin I.A."/>
            <person name="Tang H."/>
            <person name="Wang X."/>
            <person name="Chiquet J."/>
            <person name="Belcram H."/>
            <person name="Tong C."/>
            <person name="Samans B."/>
            <person name="Correa M."/>
            <person name="Da Silva C."/>
            <person name="Just J."/>
            <person name="Falentin C."/>
            <person name="Koh C.S."/>
            <person name="Le Clainche I."/>
            <person name="Bernard M."/>
            <person name="Bento P."/>
            <person name="Noel B."/>
            <person name="Labadie K."/>
            <person name="Alberti A."/>
            <person name="Charles M."/>
            <person name="Arnaud D."/>
            <person name="Guo H."/>
            <person name="Daviaud C."/>
            <person name="Alamery S."/>
            <person name="Jabbari K."/>
            <person name="Zhao M."/>
            <person name="Edger P.P."/>
            <person name="Chelaifa H."/>
            <person name="Tack D."/>
            <person name="Lassalle G."/>
            <person name="Mestiri I."/>
            <person name="Schnel N."/>
            <person name="Le Paslier M.C."/>
            <person name="Fan G."/>
            <person name="Renault V."/>
            <person name="Bayer P.E."/>
            <person name="Golicz A.A."/>
            <person name="Manoli S."/>
            <person name="Lee T.H."/>
            <person name="Thi V.H."/>
            <person name="Chalabi S."/>
            <person name="Hu Q."/>
            <person name="Fan C."/>
            <person name="Tollenaere R."/>
            <person name="Lu Y."/>
            <person name="Battail C."/>
            <person name="Shen J."/>
            <person name="Sidebottom C.H."/>
            <person name="Wang X."/>
            <person name="Canaguier A."/>
            <person name="Chauveau A."/>
            <person name="Berard A."/>
            <person name="Deniot G."/>
            <person name="Guan M."/>
            <person name="Liu Z."/>
            <person name="Sun F."/>
            <person name="Lim Y.P."/>
            <person name="Lyons E."/>
            <person name="Town C.D."/>
            <person name="Bancroft I."/>
            <person name="Wang X."/>
            <person name="Meng J."/>
            <person name="Ma J."/>
            <person name="Pires J.C."/>
            <person name="King G.J."/>
            <person name="Brunel D."/>
            <person name="Delourme R."/>
            <person name="Renard M."/>
            <person name="Aury J.M."/>
            <person name="Adams K.L."/>
            <person name="Batley J."/>
            <person name="Snowdon R.J."/>
            <person name="Tost J."/>
            <person name="Edwards D."/>
            <person name="Zhou Y."/>
            <person name="Hua W."/>
            <person name="Sharpe A.G."/>
            <person name="Paterson A.H."/>
            <person name="Guan C."/>
            <person name="Wincker P."/>
        </authorList>
    </citation>
    <scope>NUCLEOTIDE SEQUENCE [LARGE SCALE GENOMIC DNA]</scope>
    <source>
        <strain evidence="2">cv. Darmor-bzh</strain>
    </source>
</reference>
<accession>A0A078GF65</accession>
<evidence type="ECO:0000313" key="1">
    <source>
        <dbReference type="EMBL" id="CDY23757.1"/>
    </source>
</evidence>
<dbReference type="EMBL" id="LK032148">
    <property type="protein sequence ID" value="CDY23757.1"/>
    <property type="molecule type" value="Genomic_DNA"/>
</dbReference>
<name>A0A078GF65_BRANA</name>
<dbReference type="AlphaFoldDB" id="A0A078GF65"/>
<sequence length="50" mass="5635">MNNPLLLSISNPVKLLKPSTIPYGRSRNTTTNKKHQHQSRTLVVFPMACT</sequence>
<keyword evidence="2" id="KW-1185">Reference proteome</keyword>
<dbReference type="PaxDb" id="3708-A0A078GF65"/>
<dbReference type="Gramene" id="CDY23757">
    <property type="protein sequence ID" value="CDY23757"/>
    <property type="gene ID" value="GSBRNA2T00024095001"/>
</dbReference>
<protein>
    <submittedName>
        <fullName evidence="1">BnaC04g43650D protein</fullName>
    </submittedName>
</protein>
<dbReference type="Proteomes" id="UP000028999">
    <property type="component" value="Unassembled WGS sequence"/>
</dbReference>
<dbReference type="STRING" id="3708.A0A078GF65"/>
<gene>
    <name evidence="1" type="primary">BnaC04g43650D</name>
    <name evidence="1" type="ORF">GSBRNA2T00024095001</name>
</gene>
<organism evidence="1 2">
    <name type="scientific">Brassica napus</name>
    <name type="common">Rape</name>
    <dbReference type="NCBI Taxonomy" id="3708"/>
    <lineage>
        <taxon>Eukaryota</taxon>
        <taxon>Viridiplantae</taxon>
        <taxon>Streptophyta</taxon>
        <taxon>Embryophyta</taxon>
        <taxon>Tracheophyta</taxon>
        <taxon>Spermatophyta</taxon>
        <taxon>Magnoliopsida</taxon>
        <taxon>eudicotyledons</taxon>
        <taxon>Gunneridae</taxon>
        <taxon>Pentapetalae</taxon>
        <taxon>rosids</taxon>
        <taxon>malvids</taxon>
        <taxon>Brassicales</taxon>
        <taxon>Brassicaceae</taxon>
        <taxon>Brassiceae</taxon>
        <taxon>Brassica</taxon>
    </lineage>
</organism>
<evidence type="ECO:0000313" key="2">
    <source>
        <dbReference type="Proteomes" id="UP000028999"/>
    </source>
</evidence>